<dbReference type="EMBL" id="DTQM01000158">
    <property type="protein sequence ID" value="HGC43163.1"/>
    <property type="molecule type" value="Genomic_DNA"/>
</dbReference>
<feature type="transmembrane region" description="Helical" evidence="8">
    <location>
        <begin position="112"/>
        <end position="131"/>
    </location>
</feature>
<evidence type="ECO:0000256" key="5">
    <source>
        <dbReference type="ARBA" id="ARBA00022692"/>
    </source>
</evidence>
<comment type="caution">
    <text evidence="9">The sequence shown here is derived from an EMBL/GenBank/DDBJ whole genome shotgun (WGS) entry which is preliminary data.</text>
</comment>
<dbReference type="InterPro" id="IPR001851">
    <property type="entry name" value="ABC_transp_permease"/>
</dbReference>
<keyword evidence="4" id="KW-0997">Cell inner membrane</keyword>
<dbReference type="GO" id="GO:0022857">
    <property type="term" value="F:transmembrane transporter activity"/>
    <property type="evidence" value="ECO:0007669"/>
    <property type="project" value="InterPro"/>
</dbReference>
<dbReference type="GO" id="GO:0005886">
    <property type="term" value="C:plasma membrane"/>
    <property type="evidence" value="ECO:0007669"/>
    <property type="project" value="UniProtKB-SubCell"/>
</dbReference>
<accession>A0A8J4HB79</accession>
<dbReference type="CDD" id="cd06579">
    <property type="entry name" value="TM_PBP1_transp_AraH_like"/>
    <property type="match status" value="1"/>
</dbReference>
<reference evidence="9" key="1">
    <citation type="journal article" date="2020" name="mSystems">
        <title>Genome- and Community-Level Interaction Insights into Carbon Utilization and Element Cycling Functions of Hydrothermarchaeota in Hydrothermal Sediment.</title>
        <authorList>
            <person name="Zhou Z."/>
            <person name="Liu Y."/>
            <person name="Xu W."/>
            <person name="Pan J."/>
            <person name="Luo Z.H."/>
            <person name="Li M."/>
        </authorList>
    </citation>
    <scope>NUCLEOTIDE SEQUENCE</scope>
    <source>
        <strain evidence="9">SpSt-997</strain>
    </source>
</reference>
<evidence type="ECO:0000256" key="6">
    <source>
        <dbReference type="ARBA" id="ARBA00022989"/>
    </source>
</evidence>
<sequence>MTGPAENAARPAPALRRAPWLRNRLRNIAPFATLLFLVMLFAIASPSFASLDNLANILQQISVTGIMAVGLTFVILCAEIDLSVASIANAAGVILAFLTAQDASVNIANIPLPGGAAIALAIAGSALLGAVNAFGMTWIGIPSFIMTLAMLQIGAGICALLVRGQIAYAVPKLIATLGNGSLGPVPWIIIVAAITLLLGHIVLTYTRFGRYVYMVGGNREAAEYSGVNVRAVIAAVMIISAVCSGLAGMLGVAHFGSAQQDEFDSYLLDSISAVVVGGTSLFGGQGGIGNTIIGLCVLGVLNNGLDHVNIDSFLKILIRGLILLAALIVNVYAQRLKTPMPGDGAV</sequence>
<evidence type="ECO:0000256" key="7">
    <source>
        <dbReference type="ARBA" id="ARBA00023136"/>
    </source>
</evidence>
<comment type="subcellular location">
    <subcellularLocation>
        <location evidence="1">Cell membrane</location>
        <topology evidence="1">Multi-pass membrane protein</topology>
    </subcellularLocation>
</comment>
<feature type="transmembrane region" description="Helical" evidence="8">
    <location>
        <begin position="273"/>
        <end position="301"/>
    </location>
</feature>
<dbReference type="Pfam" id="PF02653">
    <property type="entry name" value="BPD_transp_2"/>
    <property type="match status" value="1"/>
</dbReference>
<evidence type="ECO:0000256" key="4">
    <source>
        <dbReference type="ARBA" id="ARBA00022519"/>
    </source>
</evidence>
<organism evidence="9">
    <name type="scientific">Acidicaldus sp</name>
    <dbReference type="NCBI Taxonomy" id="1872105"/>
    <lineage>
        <taxon>Bacteria</taxon>
        <taxon>Pseudomonadati</taxon>
        <taxon>Pseudomonadota</taxon>
        <taxon>Alphaproteobacteria</taxon>
        <taxon>Acetobacterales</taxon>
        <taxon>Acetobacteraceae</taxon>
        <taxon>Acidicaldus</taxon>
    </lineage>
</organism>
<keyword evidence="2" id="KW-0813">Transport</keyword>
<name>A0A8J4HB79_9PROT</name>
<evidence type="ECO:0000256" key="8">
    <source>
        <dbReference type="SAM" id="Phobius"/>
    </source>
</evidence>
<dbReference type="PANTHER" id="PTHR32196">
    <property type="entry name" value="ABC TRANSPORTER PERMEASE PROTEIN YPHD-RELATED-RELATED"/>
    <property type="match status" value="1"/>
</dbReference>
<evidence type="ECO:0000313" key="9">
    <source>
        <dbReference type="EMBL" id="HGC43163.1"/>
    </source>
</evidence>
<feature type="transmembrane region" description="Helical" evidence="8">
    <location>
        <begin position="143"/>
        <end position="166"/>
    </location>
</feature>
<evidence type="ECO:0000256" key="3">
    <source>
        <dbReference type="ARBA" id="ARBA00022475"/>
    </source>
</evidence>
<feature type="transmembrane region" description="Helical" evidence="8">
    <location>
        <begin position="25"/>
        <end position="45"/>
    </location>
</feature>
<keyword evidence="7 8" id="KW-0472">Membrane</keyword>
<dbReference type="AlphaFoldDB" id="A0A8J4HB79"/>
<dbReference type="PANTHER" id="PTHR32196:SF21">
    <property type="entry name" value="ABC TRANSPORTER PERMEASE PROTEIN YPHD-RELATED"/>
    <property type="match status" value="1"/>
</dbReference>
<feature type="transmembrane region" description="Helical" evidence="8">
    <location>
        <begin position="186"/>
        <end position="206"/>
    </location>
</feature>
<evidence type="ECO:0000256" key="2">
    <source>
        <dbReference type="ARBA" id="ARBA00022448"/>
    </source>
</evidence>
<evidence type="ECO:0000256" key="1">
    <source>
        <dbReference type="ARBA" id="ARBA00004651"/>
    </source>
</evidence>
<keyword evidence="5 8" id="KW-0812">Transmembrane</keyword>
<proteinExistence type="predicted"/>
<feature type="transmembrane region" description="Helical" evidence="8">
    <location>
        <begin position="82"/>
        <end position="100"/>
    </location>
</feature>
<feature type="transmembrane region" description="Helical" evidence="8">
    <location>
        <begin position="313"/>
        <end position="333"/>
    </location>
</feature>
<keyword evidence="3" id="KW-1003">Cell membrane</keyword>
<feature type="transmembrane region" description="Helical" evidence="8">
    <location>
        <begin position="57"/>
        <end position="75"/>
    </location>
</feature>
<gene>
    <name evidence="9" type="ORF">ENY07_08085</name>
</gene>
<protein>
    <submittedName>
        <fullName evidence="9">ABC transporter permease</fullName>
    </submittedName>
</protein>
<feature type="transmembrane region" description="Helical" evidence="8">
    <location>
        <begin position="227"/>
        <end position="253"/>
    </location>
</feature>
<keyword evidence="6 8" id="KW-1133">Transmembrane helix</keyword>